<evidence type="ECO:0000313" key="1">
    <source>
        <dbReference type="EMBL" id="KGH27012.1"/>
    </source>
</evidence>
<organism evidence="1 2">
    <name type="scientific">Comamonas testosteroni</name>
    <name type="common">Pseudomonas testosteroni</name>
    <dbReference type="NCBI Taxonomy" id="285"/>
    <lineage>
        <taxon>Bacteria</taxon>
        <taxon>Pseudomonadati</taxon>
        <taxon>Pseudomonadota</taxon>
        <taxon>Betaproteobacteria</taxon>
        <taxon>Burkholderiales</taxon>
        <taxon>Comamonadaceae</taxon>
        <taxon>Comamonas</taxon>
    </lineage>
</organism>
<reference evidence="1 2" key="1">
    <citation type="submission" date="2013-09" db="EMBL/GenBank/DDBJ databases">
        <title>High correlation between genotypes and phenotypes of environmental bacteria Comamonas testosteroni strains.</title>
        <authorList>
            <person name="Liu L."/>
            <person name="Zhu W."/>
            <person name="Xia X."/>
            <person name="Xu B."/>
            <person name="Luo M."/>
            <person name="Wang G."/>
        </authorList>
    </citation>
    <scope>NUCLEOTIDE SEQUENCE [LARGE SCALE GENOMIC DNA]</scope>
    <source>
        <strain evidence="1 2">JL40</strain>
    </source>
</reference>
<proteinExistence type="predicted"/>
<protein>
    <submittedName>
        <fullName evidence="1">Uncharacterized protein</fullName>
    </submittedName>
</protein>
<evidence type="ECO:0000313" key="2">
    <source>
        <dbReference type="Proteomes" id="UP000029553"/>
    </source>
</evidence>
<dbReference type="Proteomes" id="UP000029553">
    <property type="component" value="Unassembled WGS sequence"/>
</dbReference>
<accession>A0A096HDV0</accession>
<name>A0A096HDV0_COMTE</name>
<gene>
    <name evidence="1" type="ORF">P353_19685</name>
</gene>
<comment type="caution">
    <text evidence="1">The sequence shown here is derived from an EMBL/GenBank/DDBJ whole genome shotgun (WGS) entry which is preliminary data.</text>
</comment>
<dbReference type="EMBL" id="AWOR01000067">
    <property type="protein sequence ID" value="KGH27012.1"/>
    <property type="molecule type" value="Genomic_DNA"/>
</dbReference>
<dbReference type="AlphaFoldDB" id="A0A096HDV0"/>
<sequence>MLQFLPMAVGALGGALTNKDPLTGALTGAGLGAVTGGLGGLGGAAAAPASGLGLTAGASGLGLQAPGALGASLAEMGGAQGLSSAGAALPGAAPAAQTAGLLSPAGMKTFSDMAGIAGKMGLMDSPQGPVAQSAGIPGRQADFTGLLSGARGNQMSGAEKLMAQRAARRG</sequence>